<evidence type="ECO:0000313" key="2">
    <source>
        <dbReference type="Proteomes" id="UP001415857"/>
    </source>
</evidence>
<protein>
    <submittedName>
        <fullName evidence="1">Uncharacterized protein</fullName>
    </submittedName>
</protein>
<evidence type="ECO:0000313" key="1">
    <source>
        <dbReference type="EMBL" id="KAK9285745.1"/>
    </source>
</evidence>
<keyword evidence="2" id="KW-1185">Reference proteome</keyword>
<comment type="caution">
    <text evidence="1">The sequence shown here is derived from an EMBL/GenBank/DDBJ whole genome shotgun (WGS) entry which is preliminary data.</text>
</comment>
<name>A0AAP0X5H4_LIQFO</name>
<proteinExistence type="predicted"/>
<accession>A0AAP0X5H4</accession>
<reference evidence="1 2" key="1">
    <citation type="journal article" date="2024" name="Plant J.">
        <title>Genome sequences and population genomics reveal climatic adaptation and genomic divergence between two closely related sweetgum species.</title>
        <authorList>
            <person name="Xu W.Q."/>
            <person name="Ren C.Q."/>
            <person name="Zhang X.Y."/>
            <person name="Comes H.P."/>
            <person name="Liu X.H."/>
            <person name="Li Y.G."/>
            <person name="Kettle C.J."/>
            <person name="Jalonen R."/>
            <person name="Gaisberger H."/>
            <person name="Ma Y.Z."/>
            <person name="Qiu Y.X."/>
        </authorList>
    </citation>
    <scope>NUCLEOTIDE SEQUENCE [LARGE SCALE GENOMIC DNA]</scope>
    <source>
        <strain evidence="1">Hangzhou</strain>
    </source>
</reference>
<gene>
    <name evidence="1" type="ORF">L1049_024945</name>
</gene>
<sequence>MKSASLHDQHQLQQHFVGCSSSATQSGYGVSTTHDCYPSSIWGGNNHNMYMNESLPNSWELWPKNSIIVPPAETSKIQDLGFCEANSFTHQSSNELLLAKIKGWMSDSFPKYSDMAYSTSNVEELHLPSKSYIKHEQQECNSHDLGENPWLSNFSSGPPNYRTSVYSSGRVVLKCSKHCMFWRYSFSVRPVYVFVISFEFYGLELKCFGCLDLYKL</sequence>
<dbReference type="AlphaFoldDB" id="A0AAP0X5H4"/>
<dbReference type="EMBL" id="JBBPBK010000005">
    <property type="protein sequence ID" value="KAK9285745.1"/>
    <property type="molecule type" value="Genomic_DNA"/>
</dbReference>
<dbReference type="Proteomes" id="UP001415857">
    <property type="component" value="Unassembled WGS sequence"/>
</dbReference>
<organism evidence="1 2">
    <name type="scientific">Liquidambar formosana</name>
    <name type="common">Formosan gum</name>
    <dbReference type="NCBI Taxonomy" id="63359"/>
    <lineage>
        <taxon>Eukaryota</taxon>
        <taxon>Viridiplantae</taxon>
        <taxon>Streptophyta</taxon>
        <taxon>Embryophyta</taxon>
        <taxon>Tracheophyta</taxon>
        <taxon>Spermatophyta</taxon>
        <taxon>Magnoliopsida</taxon>
        <taxon>eudicotyledons</taxon>
        <taxon>Gunneridae</taxon>
        <taxon>Pentapetalae</taxon>
        <taxon>Saxifragales</taxon>
        <taxon>Altingiaceae</taxon>
        <taxon>Liquidambar</taxon>
    </lineage>
</organism>